<evidence type="ECO:0000313" key="3">
    <source>
        <dbReference type="Proteomes" id="UP000031737"/>
    </source>
</evidence>
<keyword evidence="1" id="KW-0472">Membrane</keyword>
<accession>A0A061IRI9</accession>
<dbReference type="EMBL" id="AUPL01008478">
    <property type="protein sequence ID" value="ESL04828.1"/>
    <property type="molecule type" value="Genomic_DNA"/>
</dbReference>
<protein>
    <submittedName>
        <fullName evidence="2">Uncharacterized protein</fullName>
    </submittedName>
</protein>
<keyword evidence="1" id="KW-0812">Transmembrane</keyword>
<reference evidence="2 3" key="1">
    <citation type="submission" date="2013-07" db="EMBL/GenBank/DDBJ databases">
        <authorList>
            <person name="Stoco P.H."/>
            <person name="Wagner G."/>
            <person name="Gerber A."/>
            <person name="Zaha A."/>
            <person name="Thompson C."/>
            <person name="Bartholomeu D.C."/>
            <person name="Luckemeyer D.D."/>
            <person name="Bahia D."/>
            <person name="Loreto E."/>
            <person name="Prestes E.B."/>
            <person name="Lima F.M."/>
            <person name="Rodrigues-Luiz G."/>
            <person name="Vallejo G.A."/>
            <person name="Filho J.F."/>
            <person name="Monteiro K.M."/>
            <person name="Tyler K.M."/>
            <person name="de Almeida L.G."/>
            <person name="Ortiz M.F."/>
            <person name="Siervo M.A."/>
            <person name="de Moraes M.H."/>
            <person name="Cunha O.L."/>
            <person name="Mendonca-Neto R."/>
            <person name="Silva R."/>
            <person name="Teixeira S.M."/>
            <person name="Murta S.M."/>
            <person name="Sincero T.C."/>
            <person name="Mendes T.A."/>
            <person name="Urmenyi T.P."/>
            <person name="Silva V.G."/>
            <person name="da Rocha W.D."/>
            <person name="Andersson B."/>
            <person name="Romanha A.J."/>
            <person name="Steindel M."/>
            <person name="de Vasconcelos A.T."/>
            <person name="Grisard E.C."/>
        </authorList>
    </citation>
    <scope>NUCLEOTIDE SEQUENCE [LARGE SCALE GENOMIC DNA]</scope>
    <source>
        <strain evidence="2 3">SC58</strain>
    </source>
</reference>
<feature type="transmembrane region" description="Helical" evidence="1">
    <location>
        <begin position="87"/>
        <end position="106"/>
    </location>
</feature>
<dbReference type="VEuPathDB" id="TriTrypDB:TRSC58_07642"/>
<dbReference type="Proteomes" id="UP000031737">
    <property type="component" value="Unassembled WGS sequence"/>
</dbReference>
<keyword evidence="3" id="KW-1185">Reference proteome</keyword>
<sequence length="107" mass="11707">MLVGGCCREGGGEVGALGFGWCAVRVTHIVVHLPAVVGCMCLVKSLTMTTTTKKQQQQRNDATVTTHANTHAPSFFFFLRGAMRFKCAHGLCSQSGFFFFLLFLWVS</sequence>
<keyword evidence="1" id="KW-1133">Transmembrane helix</keyword>
<organism evidence="2 3">
    <name type="scientific">Trypanosoma rangeli SC58</name>
    <dbReference type="NCBI Taxonomy" id="429131"/>
    <lineage>
        <taxon>Eukaryota</taxon>
        <taxon>Discoba</taxon>
        <taxon>Euglenozoa</taxon>
        <taxon>Kinetoplastea</taxon>
        <taxon>Metakinetoplastina</taxon>
        <taxon>Trypanosomatida</taxon>
        <taxon>Trypanosomatidae</taxon>
        <taxon>Trypanosoma</taxon>
        <taxon>Herpetosoma</taxon>
    </lineage>
</organism>
<proteinExistence type="predicted"/>
<name>A0A061IRI9_TRYRA</name>
<evidence type="ECO:0000256" key="1">
    <source>
        <dbReference type="SAM" id="Phobius"/>
    </source>
</evidence>
<dbReference type="AlphaFoldDB" id="A0A061IRI9"/>
<comment type="caution">
    <text evidence="2">The sequence shown here is derived from an EMBL/GenBank/DDBJ whole genome shotgun (WGS) entry which is preliminary data.</text>
</comment>
<gene>
    <name evidence="2" type="ORF">TRSC58_07642</name>
</gene>
<evidence type="ECO:0000313" key="2">
    <source>
        <dbReference type="EMBL" id="ESL04828.1"/>
    </source>
</evidence>